<sequence length="962" mass="110866">MNFVNGLSTGEKVTVVAERFITEFLRAATLDPKNWMAKASHHFVAQCFHVVGLKLDVSVKEFSRTQDHPYPKVNPDYVFVPVPFVLEAVDSFFDVVPNLLAEVSVALEKDLSRKSQYDKGDPFLQRTHPMTSYIRLIIKWNGVVHSVCKDIKKNRYYCEPLTRISFSILKGMSKLLPRFANSFAGLQGICHALSIDVRLGILYHETCQLILTPMLNMFQENFRTFCGVKKYGIDFVYFVLTIQMKDDDCYIKAYEFLNTMIQDFYKKKPRDENKNLYLRIFTNELITEKFLAMQFEDLKSSRSKPLLSAILEYLLTLQNHVVSTECFRDNFHEVLLALILRMPRASSGISLLAANLYIKLSKRKYRNHEIVYHILEAYIKTPHATRENTIYDCFRVKLSRYLKELMIYFPELQSFEFHALILTTPNARIELSLISAQSLSIIFELHMAQYSISQDSRQQVHLILRCLPALVTTPSLQSGARNILYSIYSLTDFRLVAEHEIEALRDLEHFCLNRFLTDDTLDHSEFQGLFGNISLSAAVTGNELMHPIVATTLRTQHAQLCIQLNDVDSGAPESTEVLEAYVKNLRRIHSLLLLDKLPHNYYKDICESLAQILLKKTFQHEDLIMYGSESLALILVRQYSTIDVLDDESGLSISVLAQELLEFCLTELTKAKEDIRRSMFLFCSIIELYIGRIDCLTLGADAYEVIIESLITLPQTFLPKSNPLILECMPDMYHMFRELLKVDHIELTNNRIWKIVMQYQMPGSTLKYLDPELKELIIVLIEYKIETYVHCLSVILLKLNNDERSLKHALDVLSAHLNLIKTHASTLDSWVLPLIIFQKSLNLLIKSIRVRRSQVTGSKKQNRLLPLNTFSLLIESLRLEAPHFMRMAELMNIIKMESYGSVENLEIDKFIIHVSELKYKCEDEALASTGDACFEGKLLALPAGPLNYWQHTALETMENSQL</sequence>
<dbReference type="Proteomes" id="UP000007801">
    <property type="component" value="Unassembled WGS sequence"/>
</dbReference>
<dbReference type="EMBL" id="CH902654">
    <property type="protein sequence ID" value="EDV33589.2"/>
    <property type="molecule type" value="Genomic_DNA"/>
</dbReference>
<dbReference type="KEGG" id="dan:6504246"/>
<proteinExistence type="predicted"/>
<dbReference type="OrthoDB" id="7883050at2759"/>
<evidence type="ECO:0000313" key="1">
    <source>
        <dbReference type="EMBL" id="EDV33589.2"/>
    </source>
</evidence>
<keyword evidence="2" id="KW-1185">Reference proteome</keyword>
<gene>
    <name evidence="1" type="primary">Dana\GF21570</name>
    <name evidence="1" type="synonym">dana_GLEANR_5070</name>
    <name evidence="1" type="ORF">GF21570</name>
</gene>
<dbReference type="eggNOG" id="KOG1109">
    <property type="taxonomic scope" value="Eukaryota"/>
</dbReference>
<name>B3N1F0_DROAN</name>
<dbReference type="FunCoup" id="B3N1F0">
    <property type="interactions" value="5"/>
</dbReference>
<protein>
    <submittedName>
        <fullName evidence="1">Uncharacterized protein</fullName>
    </submittedName>
</protein>
<reference evidence="1 2" key="1">
    <citation type="journal article" date="2007" name="Nature">
        <title>Evolution of genes and genomes on the Drosophila phylogeny.</title>
        <authorList>
            <consortium name="Drosophila 12 Genomes Consortium"/>
            <person name="Clark A.G."/>
            <person name="Eisen M.B."/>
            <person name="Smith D.R."/>
            <person name="Bergman C.M."/>
            <person name="Oliver B."/>
            <person name="Markow T.A."/>
            <person name="Kaufman T.C."/>
            <person name="Kellis M."/>
            <person name="Gelbart W."/>
            <person name="Iyer V.N."/>
            <person name="Pollard D.A."/>
            <person name="Sackton T.B."/>
            <person name="Larracuente A.M."/>
            <person name="Singh N.D."/>
            <person name="Abad J.P."/>
            <person name="Abt D.N."/>
            <person name="Adryan B."/>
            <person name="Aguade M."/>
            <person name="Akashi H."/>
            <person name="Anderson W.W."/>
            <person name="Aquadro C.F."/>
            <person name="Ardell D.H."/>
            <person name="Arguello R."/>
            <person name="Artieri C.G."/>
            <person name="Barbash D.A."/>
            <person name="Barker D."/>
            <person name="Barsanti P."/>
            <person name="Batterham P."/>
            <person name="Batzoglou S."/>
            <person name="Begun D."/>
            <person name="Bhutkar A."/>
            <person name="Blanco E."/>
            <person name="Bosak S.A."/>
            <person name="Bradley R.K."/>
            <person name="Brand A.D."/>
            <person name="Brent M.R."/>
            <person name="Brooks A.N."/>
            <person name="Brown R.H."/>
            <person name="Butlin R.K."/>
            <person name="Caggese C."/>
            <person name="Calvi B.R."/>
            <person name="Bernardo de Carvalho A."/>
            <person name="Caspi A."/>
            <person name="Castrezana S."/>
            <person name="Celniker S.E."/>
            <person name="Chang J.L."/>
            <person name="Chapple C."/>
            <person name="Chatterji S."/>
            <person name="Chinwalla A."/>
            <person name="Civetta A."/>
            <person name="Clifton S.W."/>
            <person name="Comeron J.M."/>
            <person name="Costello J.C."/>
            <person name="Coyne J.A."/>
            <person name="Daub J."/>
            <person name="David R.G."/>
            <person name="Delcher A.L."/>
            <person name="Delehaunty K."/>
            <person name="Do C.B."/>
            <person name="Ebling H."/>
            <person name="Edwards K."/>
            <person name="Eickbush T."/>
            <person name="Evans J.D."/>
            <person name="Filipski A."/>
            <person name="Findeiss S."/>
            <person name="Freyhult E."/>
            <person name="Fulton L."/>
            <person name="Fulton R."/>
            <person name="Garcia A.C."/>
            <person name="Gardiner A."/>
            <person name="Garfield D.A."/>
            <person name="Garvin B.E."/>
            <person name="Gibson G."/>
            <person name="Gilbert D."/>
            <person name="Gnerre S."/>
            <person name="Godfrey J."/>
            <person name="Good R."/>
            <person name="Gotea V."/>
            <person name="Gravely B."/>
            <person name="Greenberg A.J."/>
            <person name="Griffiths-Jones S."/>
            <person name="Gross S."/>
            <person name="Guigo R."/>
            <person name="Gustafson E.A."/>
            <person name="Haerty W."/>
            <person name="Hahn M.W."/>
            <person name="Halligan D.L."/>
            <person name="Halpern A.L."/>
            <person name="Halter G.M."/>
            <person name="Han M.V."/>
            <person name="Heger A."/>
            <person name="Hillier L."/>
            <person name="Hinrichs A.S."/>
            <person name="Holmes I."/>
            <person name="Hoskins R.A."/>
            <person name="Hubisz M.J."/>
            <person name="Hultmark D."/>
            <person name="Huntley M.A."/>
            <person name="Jaffe D.B."/>
            <person name="Jagadeeshan S."/>
            <person name="Jeck W.R."/>
            <person name="Johnson J."/>
            <person name="Jones C.D."/>
            <person name="Jordan W.C."/>
            <person name="Karpen G.H."/>
            <person name="Kataoka E."/>
            <person name="Keightley P.D."/>
            <person name="Kheradpour P."/>
            <person name="Kirkness E.F."/>
            <person name="Koerich L.B."/>
            <person name="Kristiansen K."/>
            <person name="Kudrna D."/>
            <person name="Kulathinal R.J."/>
            <person name="Kumar S."/>
            <person name="Kwok R."/>
            <person name="Lander E."/>
            <person name="Langley C.H."/>
            <person name="Lapoint R."/>
            <person name="Lazzaro B.P."/>
            <person name="Lee S.J."/>
            <person name="Levesque L."/>
            <person name="Li R."/>
            <person name="Lin C.F."/>
            <person name="Lin M.F."/>
            <person name="Lindblad-Toh K."/>
            <person name="Llopart A."/>
            <person name="Long M."/>
            <person name="Low L."/>
            <person name="Lozovsky E."/>
            <person name="Lu J."/>
            <person name="Luo M."/>
            <person name="Machado C.A."/>
            <person name="Makalowski W."/>
            <person name="Marzo M."/>
            <person name="Matsuda M."/>
            <person name="Matzkin L."/>
            <person name="McAllister B."/>
            <person name="McBride C.S."/>
            <person name="McKernan B."/>
            <person name="McKernan K."/>
            <person name="Mendez-Lago M."/>
            <person name="Minx P."/>
            <person name="Mollenhauer M.U."/>
            <person name="Montooth K."/>
            <person name="Mount S.M."/>
            <person name="Mu X."/>
            <person name="Myers E."/>
            <person name="Negre B."/>
            <person name="Newfeld S."/>
            <person name="Nielsen R."/>
            <person name="Noor M.A."/>
            <person name="O'Grady P."/>
            <person name="Pachter L."/>
            <person name="Papaceit M."/>
            <person name="Parisi M.J."/>
            <person name="Parisi M."/>
            <person name="Parts L."/>
            <person name="Pedersen J.S."/>
            <person name="Pesole G."/>
            <person name="Phillippy A.M."/>
            <person name="Ponting C.P."/>
            <person name="Pop M."/>
            <person name="Porcelli D."/>
            <person name="Powell J.R."/>
            <person name="Prohaska S."/>
            <person name="Pruitt K."/>
            <person name="Puig M."/>
            <person name="Quesneville H."/>
            <person name="Ram K.R."/>
            <person name="Rand D."/>
            <person name="Rasmussen M.D."/>
            <person name="Reed L.K."/>
            <person name="Reenan R."/>
            <person name="Reily A."/>
            <person name="Remington K.A."/>
            <person name="Rieger T.T."/>
            <person name="Ritchie M.G."/>
            <person name="Robin C."/>
            <person name="Rogers Y.H."/>
            <person name="Rohde C."/>
            <person name="Rozas J."/>
            <person name="Rubenfield M.J."/>
            <person name="Ruiz A."/>
            <person name="Russo S."/>
            <person name="Salzberg S.L."/>
            <person name="Sanchez-Gracia A."/>
            <person name="Saranga D.J."/>
            <person name="Sato H."/>
            <person name="Schaeffer S.W."/>
            <person name="Schatz M.C."/>
            <person name="Schlenke T."/>
            <person name="Schwartz R."/>
            <person name="Segarra C."/>
            <person name="Singh R.S."/>
            <person name="Sirot L."/>
            <person name="Sirota M."/>
            <person name="Sisneros N.B."/>
            <person name="Smith C.D."/>
            <person name="Smith T.F."/>
            <person name="Spieth J."/>
            <person name="Stage D.E."/>
            <person name="Stark A."/>
            <person name="Stephan W."/>
            <person name="Strausberg R.L."/>
            <person name="Strempel S."/>
            <person name="Sturgill D."/>
            <person name="Sutton G."/>
            <person name="Sutton G.G."/>
            <person name="Tao W."/>
            <person name="Teichmann S."/>
            <person name="Tobari Y.N."/>
            <person name="Tomimura Y."/>
            <person name="Tsolas J.M."/>
            <person name="Valente V.L."/>
            <person name="Venter E."/>
            <person name="Venter J.C."/>
            <person name="Vicario S."/>
            <person name="Vieira F.G."/>
            <person name="Vilella A.J."/>
            <person name="Villasante A."/>
            <person name="Walenz B."/>
            <person name="Wang J."/>
            <person name="Wasserman M."/>
            <person name="Watts T."/>
            <person name="Wilson D."/>
            <person name="Wilson R.K."/>
            <person name="Wing R.A."/>
            <person name="Wolfner M.F."/>
            <person name="Wong A."/>
            <person name="Wong G.K."/>
            <person name="Wu C.I."/>
            <person name="Wu G."/>
            <person name="Yamamoto D."/>
            <person name="Yang H.P."/>
            <person name="Yang S.P."/>
            <person name="Yorke J.A."/>
            <person name="Yoshida K."/>
            <person name="Zdobnov E."/>
            <person name="Zhang P."/>
            <person name="Zhang Y."/>
            <person name="Zimin A.V."/>
            <person name="Baldwin J."/>
            <person name="Abdouelleil A."/>
            <person name="Abdulkadir J."/>
            <person name="Abebe A."/>
            <person name="Abera B."/>
            <person name="Abreu J."/>
            <person name="Acer S.C."/>
            <person name="Aftuck L."/>
            <person name="Alexander A."/>
            <person name="An P."/>
            <person name="Anderson E."/>
            <person name="Anderson S."/>
            <person name="Arachi H."/>
            <person name="Azer M."/>
            <person name="Bachantsang P."/>
            <person name="Barry A."/>
            <person name="Bayul T."/>
            <person name="Berlin A."/>
            <person name="Bessette D."/>
            <person name="Bloom T."/>
            <person name="Blye J."/>
            <person name="Boguslavskiy L."/>
            <person name="Bonnet C."/>
            <person name="Boukhgalter B."/>
            <person name="Bourzgui I."/>
            <person name="Brown A."/>
            <person name="Cahill P."/>
            <person name="Channer S."/>
            <person name="Cheshatsang Y."/>
            <person name="Chuda L."/>
            <person name="Citroen M."/>
            <person name="Collymore A."/>
            <person name="Cooke P."/>
            <person name="Costello M."/>
            <person name="D'Aco K."/>
            <person name="Daza R."/>
            <person name="De Haan G."/>
            <person name="DeGray S."/>
            <person name="DeMaso C."/>
            <person name="Dhargay N."/>
            <person name="Dooley K."/>
            <person name="Dooley E."/>
            <person name="Doricent M."/>
            <person name="Dorje P."/>
            <person name="Dorjee K."/>
            <person name="Dupes A."/>
            <person name="Elong R."/>
            <person name="Falk J."/>
            <person name="Farina A."/>
            <person name="Faro S."/>
            <person name="Ferguson D."/>
            <person name="Fisher S."/>
            <person name="Foley C.D."/>
            <person name="Franke A."/>
            <person name="Friedrich D."/>
            <person name="Gadbois L."/>
            <person name="Gearin G."/>
            <person name="Gearin C.R."/>
            <person name="Giannoukos G."/>
            <person name="Goode T."/>
            <person name="Graham J."/>
            <person name="Grandbois E."/>
            <person name="Grewal S."/>
            <person name="Gyaltsen K."/>
            <person name="Hafez N."/>
            <person name="Hagos B."/>
            <person name="Hall J."/>
            <person name="Henson C."/>
            <person name="Hollinger A."/>
            <person name="Honan T."/>
            <person name="Huard M.D."/>
            <person name="Hughes L."/>
            <person name="Hurhula B."/>
            <person name="Husby M.E."/>
            <person name="Kamat A."/>
            <person name="Kanga B."/>
            <person name="Kashin S."/>
            <person name="Khazanovich D."/>
            <person name="Kisner P."/>
            <person name="Lance K."/>
            <person name="Lara M."/>
            <person name="Lee W."/>
            <person name="Lennon N."/>
            <person name="Letendre F."/>
            <person name="LeVine R."/>
            <person name="Lipovsky A."/>
            <person name="Liu X."/>
            <person name="Liu J."/>
            <person name="Liu S."/>
            <person name="Lokyitsang T."/>
            <person name="Lokyitsang Y."/>
            <person name="Lubonja R."/>
            <person name="Lui A."/>
            <person name="MacDonald P."/>
            <person name="Magnisalis V."/>
            <person name="Maru K."/>
            <person name="Matthews C."/>
            <person name="McCusker W."/>
            <person name="McDonough S."/>
            <person name="Mehta T."/>
            <person name="Meldrim J."/>
            <person name="Meneus L."/>
            <person name="Mihai O."/>
            <person name="Mihalev A."/>
            <person name="Mihova T."/>
            <person name="Mittelman R."/>
            <person name="Mlenga V."/>
            <person name="Montmayeur A."/>
            <person name="Mulrain L."/>
            <person name="Navidi A."/>
            <person name="Naylor J."/>
            <person name="Negash T."/>
            <person name="Nguyen T."/>
            <person name="Nguyen N."/>
            <person name="Nicol R."/>
            <person name="Norbu C."/>
            <person name="Norbu N."/>
            <person name="Novod N."/>
            <person name="O'Neill B."/>
            <person name="Osman S."/>
            <person name="Markiewicz E."/>
            <person name="Oyono O.L."/>
            <person name="Patti C."/>
            <person name="Phunkhang P."/>
            <person name="Pierre F."/>
            <person name="Priest M."/>
            <person name="Raghuraman S."/>
            <person name="Rege F."/>
            <person name="Reyes R."/>
            <person name="Rise C."/>
            <person name="Rogov P."/>
            <person name="Ross K."/>
            <person name="Ryan E."/>
            <person name="Settipalli S."/>
            <person name="Shea T."/>
            <person name="Sherpa N."/>
            <person name="Shi L."/>
            <person name="Shih D."/>
            <person name="Sparrow T."/>
            <person name="Spaulding J."/>
            <person name="Stalker J."/>
            <person name="Stange-Thomann N."/>
            <person name="Stavropoulos S."/>
            <person name="Stone C."/>
            <person name="Strader C."/>
            <person name="Tesfaye S."/>
            <person name="Thomson T."/>
            <person name="Thoulutsang Y."/>
            <person name="Thoulutsang D."/>
            <person name="Topham K."/>
            <person name="Topping I."/>
            <person name="Tsamla T."/>
            <person name="Vassiliev H."/>
            <person name="Vo A."/>
            <person name="Wangchuk T."/>
            <person name="Wangdi T."/>
            <person name="Weiand M."/>
            <person name="Wilkinson J."/>
            <person name="Wilson A."/>
            <person name="Yadav S."/>
            <person name="Young G."/>
            <person name="Yu Q."/>
            <person name="Zembek L."/>
            <person name="Zhong D."/>
            <person name="Zimmer A."/>
            <person name="Zwirko Z."/>
            <person name="Jaffe D.B."/>
            <person name="Alvarez P."/>
            <person name="Brockman W."/>
            <person name="Butler J."/>
            <person name="Chin C."/>
            <person name="Gnerre S."/>
            <person name="Grabherr M."/>
            <person name="Kleber M."/>
            <person name="Mauceli E."/>
            <person name="MacCallum I."/>
        </authorList>
    </citation>
    <scope>NUCLEOTIDE SEQUENCE [LARGE SCALE GENOMIC DNA]</scope>
    <source>
        <strain evidence="2">Tucson 14024-0371.13</strain>
    </source>
</reference>
<dbReference type="InParanoid" id="B3N1F0"/>
<dbReference type="AlphaFoldDB" id="B3N1F0"/>
<dbReference type="HOGENOM" id="CLU_514161_0_0_1"/>
<dbReference type="STRING" id="7217.B3N1F0"/>
<evidence type="ECO:0000313" key="2">
    <source>
        <dbReference type="Proteomes" id="UP000007801"/>
    </source>
</evidence>
<organism evidence="1 2">
    <name type="scientific">Drosophila ananassae</name>
    <name type="common">Fruit fly</name>
    <dbReference type="NCBI Taxonomy" id="7217"/>
    <lineage>
        <taxon>Eukaryota</taxon>
        <taxon>Metazoa</taxon>
        <taxon>Ecdysozoa</taxon>
        <taxon>Arthropoda</taxon>
        <taxon>Hexapoda</taxon>
        <taxon>Insecta</taxon>
        <taxon>Pterygota</taxon>
        <taxon>Neoptera</taxon>
        <taxon>Endopterygota</taxon>
        <taxon>Diptera</taxon>
        <taxon>Brachycera</taxon>
        <taxon>Muscomorpha</taxon>
        <taxon>Ephydroidea</taxon>
        <taxon>Drosophilidae</taxon>
        <taxon>Drosophila</taxon>
        <taxon>Sophophora</taxon>
    </lineage>
</organism>
<accession>B3N1F0</accession>